<evidence type="ECO:0000313" key="2">
    <source>
        <dbReference type="EMBL" id="GJT60744.1"/>
    </source>
</evidence>
<accession>A0ABQ5FCE6</accession>
<name>A0ABQ5FCE6_9ASTR</name>
<reference evidence="2" key="1">
    <citation type="journal article" date="2022" name="Int. J. Mol. Sci.">
        <title>Draft Genome of Tanacetum Coccineum: Genomic Comparison of Closely Related Tanacetum-Family Plants.</title>
        <authorList>
            <person name="Yamashiro T."/>
            <person name="Shiraishi A."/>
            <person name="Nakayama K."/>
            <person name="Satake H."/>
        </authorList>
    </citation>
    <scope>NUCLEOTIDE SEQUENCE</scope>
</reference>
<keyword evidence="1" id="KW-1133">Transmembrane helix</keyword>
<organism evidence="2 3">
    <name type="scientific">Tanacetum coccineum</name>
    <dbReference type="NCBI Taxonomy" id="301880"/>
    <lineage>
        <taxon>Eukaryota</taxon>
        <taxon>Viridiplantae</taxon>
        <taxon>Streptophyta</taxon>
        <taxon>Embryophyta</taxon>
        <taxon>Tracheophyta</taxon>
        <taxon>Spermatophyta</taxon>
        <taxon>Magnoliopsida</taxon>
        <taxon>eudicotyledons</taxon>
        <taxon>Gunneridae</taxon>
        <taxon>Pentapetalae</taxon>
        <taxon>asterids</taxon>
        <taxon>campanulids</taxon>
        <taxon>Asterales</taxon>
        <taxon>Asteraceae</taxon>
        <taxon>Asteroideae</taxon>
        <taxon>Anthemideae</taxon>
        <taxon>Anthemidinae</taxon>
        <taxon>Tanacetum</taxon>
    </lineage>
</organism>
<protein>
    <submittedName>
        <fullName evidence="2">Uncharacterized protein</fullName>
    </submittedName>
</protein>
<dbReference type="Proteomes" id="UP001151760">
    <property type="component" value="Unassembled WGS sequence"/>
</dbReference>
<keyword evidence="3" id="KW-1185">Reference proteome</keyword>
<sequence>MYDVPCRYLAAWIASFVIPSLIEIQTASGISTPRNGQKKDTLRGLMVLGIIAKAINNKHKKGDLKMFKLEDVAMGIWIAGTSRDALGASTAKGGSTYNMLVAPVTVFLHLLVISIATLTLVLLLKFHGGFAFKADHFHKNKIFN</sequence>
<dbReference type="EMBL" id="BQNB010017227">
    <property type="protein sequence ID" value="GJT60744.1"/>
    <property type="molecule type" value="Genomic_DNA"/>
</dbReference>
<comment type="caution">
    <text evidence="2">The sequence shown here is derived from an EMBL/GenBank/DDBJ whole genome shotgun (WGS) entry which is preliminary data.</text>
</comment>
<evidence type="ECO:0000313" key="3">
    <source>
        <dbReference type="Proteomes" id="UP001151760"/>
    </source>
</evidence>
<keyword evidence="1" id="KW-0812">Transmembrane</keyword>
<keyword evidence="1" id="KW-0472">Membrane</keyword>
<evidence type="ECO:0000256" key="1">
    <source>
        <dbReference type="SAM" id="Phobius"/>
    </source>
</evidence>
<gene>
    <name evidence="2" type="ORF">Tco_1004277</name>
</gene>
<reference evidence="2" key="2">
    <citation type="submission" date="2022-01" db="EMBL/GenBank/DDBJ databases">
        <authorList>
            <person name="Yamashiro T."/>
            <person name="Shiraishi A."/>
            <person name="Satake H."/>
            <person name="Nakayama K."/>
        </authorList>
    </citation>
    <scope>NUCLEOTIDE SEQUENCE</scope>
</reference>
<feature type="transmembrane region" description="Helical" evidence="1">
    <location>
        <begin position="100"/>
        <end position="124"/>
    </location>
</feature>
<proteinExistence type="predicted"/>